<keyword evidence="1" id="KW-0472">Membrane</keyword>
<evidence type="ECO:0000256" key="1">
    <source>
        <dbReference type="SAM" id="Phobius"/>
    </source>
</evidence>
<proteinExistence type="predicted"/>
<dbReference type="STRING" id="75743.A0A401PTZ7"/>
<dbReference type="Proteomes" id="UP000288216">
    <property type="component" value="Unassembled WGS sequence"/>
</dbReference>
<keyword evidence="3" id="KW-1185">Reference proteome</keyword>
<sequence>MQPSIGAPSMVDGDTDFSLFWMNHWFCCNLMVPFFLVFSLPWSVHLPLLTPCCSRPSIRRFSSYHRILQMIAFGIASRVRPLHLLVATSGGYVGYCQYHKYKLRELEHSGIEDLVQKSLASEWQVSQI</sequence>
<organism evidence="2 3">
    <name type="scientific">Scyliorhinus torazame</name>
    <name type="common">Cloudy catshark</name>
    <name type="synonym">Catulus torazame</name>
    <dbReference type="NCBI Taxonomy" id="75743"/>
    <lineage>
        <taxon>Eukaryota</taxon>
        <taxon>Metazoa</taxon>
        <taxon>Chordata</taxon>
        <taxon>Craniata</taxon>
        <taxon>Vertebrata</taxon>
        <taxon>Chondrichthyes</taxon>
        <taxon>Elasmobranchii</taxon>
        <taxon>Galeomorphii</taxon>
        <taxon>Galeoidea</taxon>
        <taxon>Carcharhiniformes</taxon>
        <taxon>Scyliorhinidae</taxon>
        <taxon>Scyliorhinus</taxon>
    </lineage>
</organism>
<evidence type="ECO:0008006" key="4">
    <source>
        <dbReference type="Google" id="ProtNLM"/>
    </source>
</evidence>
<comment type="caution">
    <text evidence="2">The sequence shown here is derived from an EMBL/GenBank/DDBJ whole genome shotgun (WGS) entry which is preliminary data.</text>
</comment>
<keyword evidence="1" id="KW-0812">Transmembrane</keyword>
<dbReference type="AlphaFoldDB" id="A0A401PTZ7"/>
<accession>A0A401PTZ7</accession>
<reference evidence="2 3" key="1">
    <citation type="journal article" date="2018" name="Nat. Ecol. Evol.">
        <title>Shark genomes provide insights into elasmobranch evolution and the origin of vertebrates.</title>
        <authorList>
            <person name="Hara Y"/>
            <person name="Yamaguchi K"/>
            <person name="Onimaru K"/>
            <person name="Kadota M"/>
            <person name="Koyanagi M"/>
            <person name="Keeley SD"/>
            <person name="Tatsumi K"/>
            <person name="Tanaka K"/>
            <person name="Motone F"/>
            <person name="Kageyama Y"/>
            <person name="Nozu R"/>
            <person name="Adachi N"/>
            <person name="Nishimura O"/>
            <person name="Nakagawa R"/>
            <person name="Tanegashima C"/>
            <person name="Kiyatake I"/>
            <person name="Matsumoto R"/>
            <person name="Murakumo K"/>
            <person name="Nishida K"/>
            <person name="Terakita A"/>
            <person name="Kuratani S"/>
            <person name="Sato K"/>
            <person name="Hyodo S Kuraku.S."/>
        </authorList>
    </citation>
    <scope>NUCLEOTIDE SEQUENCE [LARGE SCALE GENOMIC DNA]</scope>
</reference>
<keyword evidence="1" id="KW-1133">Transmembrane helix</keyword>
<dbReference type="OrthoDB" id="4330at2759"/>
<evidence type="ECO:0000313" key="3">
    <source>
        <dbReference type="Proteomes" id="UP000288216"/>
    </source>
</evidence>
<feature type="transmembrane region" description="Helical" evidence="1">
    <location>
        <begin position="20"/>
        <end position="40"/>
    </location>
</feature>
<evidence type="ECO:0000313" key="2">
    <source>
        <dbReference type="EMBL" id="GCB76619.1"/>
    </source>
</evidence>
<dbReference type="EMBL" id="BFAA01015315">
    <property type="protein sequence ID" value="GCB76619.1"/>
    <property type="molecule type" value="Genomic_DNA"/>
</dbReference>
<gene>
    <name evidence="2" type="ORF">scyTo_0019912</name>
</gene>
<name>A0A401PTZ7_SCYTO</name>
<protein>
    <recommendedName>
        <fullName evidence="4">OCIA domain-containing protein</fullName>
    </recommendedName>
</protein>